<sequence length="972" mass="107051">MAHECDAAAVRSQFIEFFKSKGHRYVHSSSVIPRNDPSLLFTNAGMNQWKPIIQGTVDPNTEMATYKRVVNSQKCIRAGGKHNDLDDVGRDVYHHTFFEMLGNWSFGDYFKREACAWAWELLTKVWKLPEDRFYVTYFGGDKKTELEPDEEVRQIWIGLGIPPGRILPFGMKDNFWEMGETGPCGPCSEIHYDRIGGRDASQLVNMDDPDVLEIWNLVFMQYNREEGGSLRPLPAKHVDTGMGLERIVSVLQNKRSNYDTNLFLPYFEVIHKVTGIRPYAGKLGEEDEGNFDFAYRVLADHARNLTIALSDGGQISNQGRGYVLRRILRRAIRYSIEVIGAKPGFFSSLVDVVVTSLGEAFPEVKRDPAAVKELINEEEQQFLLTLRRGQRLLQREVERLKKSQVTILPGAVAWRLYDTYGFPLDLIQIMTSEVGIEVDVEGYEKAKGEALLKSQGTFGTDVFGVDLDVHDIATLQKRGVPLTDDSLKYDYKYNKKKRRYVFSECTASILAIRTAEGFVESVEGAGTVCGLLLDRTIFYAEAGGQAEDHGFIISEANAVNELSVFRVRNKGGFILHLGRLEGSLSLGEKVRIGLDTVRRSGLMRNHTATHVLNFALRRLLGEADQKGSLVSPDRLRFDFSAKHALTKSQVRETEIISQRMIRSAQPIYAKDVPLAEAKAIQGLRAVFGEVYPDPVRVVSVGVPVEKLIAFKSSGKATRTSVELCGGTHVTNVAHIGKFVIVSEEAIAKGIRRIVAITGPEGERAEKQAKHLQTEVAEIAGTIERTISGKQVDVHTYRQLVAKLAAVVESVDAAQIGVGPREAMRATMSVARKRLDEFDKALKAAMAGQVLKEAKTLCQGTTSDFIVHIFNAGSNAKVLSIALKEIERALPSTAVMALSLDAEDGKVLCLAQVPKALVARGLKASSWAGCVSSLIGGKGGGRETSAQASGSSSGVSMAQIVAAATEFVKSSLK</sequence>
<dbReference type="InterPro" id="IPR012947">
    <property type="entry name" value="tRNA_SAD"/>
</dbReference>
<organism evidence="13 14">
    <name type="scientific">Taenia crassiceps</name>
    <dbReference type="NCBI Taxonomy" id="6207"/>
    <lineage>
        <taxon>Eukaryota</taxon>
        <taxon>Metazoa</taxon>
        <taxon>Spiralia</taxon>
        <taxon>Lophotrochozoa</taxon>
        <taxon>Platyhelminthes</taxon>
        <taxon>Cestoda</taxon>
        <taxon>Eucestoda</taxon>
        <taxon>Cyclophyllidea</taxon>
        <taxon>Taeniidae</taxon>
        <taxon>Taenia</taxon>
    </lineage>
</organism>
<dbReference type="SUPFAM" id="SSF55186">
    <property type="entry name" value="ThrRS/AlaRS common domain"/>
    <property type="match status" value="1"/>
</dbReference>
<evidence type="ECO:0000259" key="12">
    <source>
        <dbReference type="PROSITE" id="PS50860"/>
    </source>
</evidence>
<keyword evidence="5 11" id="KW-0436">Ligase</keyword>
<evidence type="ECO:0000313" key="13">
    <source>
        <dbReference type="EMBL" id="KAL5107540.1"/>
    </source>
</evidence>
<evidence type="ECO:0000256" key="4">
    <source>
        <dbReference type="ARBA" id="ARBA00022555"/>
    </source>
</evidence>
<dbReference type="SUPFAM" id="SSF101353">
    <property type="entry name" value="Putative anticodon-binding domain of alanyl-tRNA synthetase (AlaRS)"/>
    <property type="match status" value="1"/>
</dbReference>
<accession>A0ABR4QD02</accession>
<dbReference type="Gene3D" id="3.30.980.10">
    <property type="entry name" value="Threonyl-trna Synthetase, Chain A, domain 2"/>
    <property type="match status" value="1"/>
</dbReference>
<dbReference type="EC" id="6.1.1.7" evidence="2"/>
<dbReference type="InterPro" id="IPR045864">
    <property type="entry name" value="aa-tRNA-synth_II/BPL/LPL"/>
</dbReference>
<keyword evidence="8 11" id="KW-0694">RNA-binding</keyword>
<keyword evidence="7 11" id="KW-0067">ATP-binding</keyword>
<evidence type="ECO:0000256" key="1">
    <source>
        <dbReference type="ARBA" id="ARBA00008429"/>
    </source>
</evidence>
<comment type="caution">
    <text evidence="13">The sequence shown here is derived from an EMBL/GenBank/DDBJ whole genome shotgun (WGS) entry which is preliminary data.</text>
</comment>
<evidence type="ECO:0000256" key="2">
    <source>
        <dbReference type="ARBA" id="ARBA00013168"/>
    </source>
</evidence>
<dbReference type="InterPro" id="IPR002318">
    <property type="entry name" value="Ala-tRNA-lgiase_IIc"/>
</dbReference>
<keyword evidence="11" id="KW-0479">Metal-binding</keyword>
<dbReference type="Proteomes" id="UP001651158">
    <property type="component" value="Unassembled WGS sequence"/>
</dbReference>
<dbReference type="InterPro" id="IPR018162">
    <property type="entry name" value="Ala-tRNA-ligase_IIc_anticod-bd"/>
</dbReference>
<gene>
    <name evidence="13" type="ORF">TcWFU_003317</name>
</gene>
<dbReference type="InterPro" id="IPR009000">
    <property type="entry name" value="Transl_B-barrel_sf"/>
</dbReference>
<comment type="catalytic activity">
    <reaction evidence="11">
        <text>tRNA(Ala) + L-alanine + ATP = L-alanyl-tRNA(Ala) + AMP + diphosphate</text>
        <dbReference type="Rhea" id="RHEA:12540"/>
        <dbReference type="Rhea" id="RHEA-COMP:9657"/>
        <dbReference type="Rhea" id="RHEA-COMP:9923"/>
        <dbReference type="ChEBI" id="CHEBI:30616"/>
        <dbReference type="ChEBI" id="CHEBI:33019"/>
        <dbReference type="ChEBI" id="CHEBI:57972"/>
        <dbReference type="ChEBI" id="CHEBI:78442"/>
        <dbReference type="ChEBI" id="CHEBI:78497"/>
        <dbReference type="ChEBI" id="CHEBI:456215"/>
        <dbReference type="EC" id="6.1.1.7"/>
    </reaction>
</comment>
<evidence type="ECO:0000256" key="5">
    <source>
        <dbReference type="ARBA" id="ARBA00022598"/>
    </source>
</evidence>
<proteinExistence type="inferred from homology"/>
<evidence type="ECO:0000313" key="14">
    <source>
        <dbReference type="Proteomes" id="UP001651158"/>
    </source>
</evidence>
<evidence type="ECO:0000256" key="7">
    <source>
        <dbReference type="ARBA" id="ARBA00022840"/>
    </source>
</evidence>
<dbReference type="CDD" id="cd00673">
    <property type="entry name" value="AlaRS_core"/>
    <property type="match status" value="1"/>
</dbReference>
<dbReference type="Gene3D" id="3.10.310.40">
    <property type="match status" value="1"/>
</dbReference>
<dbReference type="NCBIfam" id="TIGR00344">
    <property type="entry name" value="alaS"/>
    <property type="match status" value="1"/>
</dbReference>
<name>A0ABR4QD02_9CEST</name>
<dbReference type="Gene3D" id="2.40.30.130">
    <property type="match status" value="1"/>
</dbReference>
<dbReference type="InterPro" id="IPR018165">
    <property type="entry name" value="Ala-tRNA-synth_IIc_core"/>
</dbReference>
<evidence type="ECO:0000256" key="9">
    <source>
        <dbReference type="ARBA" id="ARBA00022917"/>
    </source>
</evidence>
<dbReference type="PROSITE" id="PS50860">
    <property type="entry name" value="AA_TRNA_LIGASE_II_ALA"/>
    <property type="match status" value="1"/>
</dbReference>
<evidence type="ECO:0000256" key="10">
    <source>
        <dbReference type="ARBA" id="ARBA00023146"/>
    </source>
</evidence>
<evidence type="ECO:0000256" key="11">
    <source>
        <dbReference type="HAMAP-Rule" id="MF_03133"/>
    </source>
</evidence>
<feature type="binding site" evidence="11">
    <location>
        <position position="606"/>
    </location>
    <ligand>
        <name>Zn(2+)</name>
        <dbReference type="ChEBI" id="CHEBI:29105"/>
    </ligand>
</feature>
<dbReference type="Gene3D" id="3.30.930.10">
    <property type="entry name" value="Bira Bifunctional Protein, Domain 2"/>
    <property type="match status" value="1"/>
</dbReference>
<dbReference type="PANTHER" id="PTHR11777">
    <property type="entry name" value="ALANYL-TRNA SYNTHETASE"/>
    <property type="match status" value="1"/>
</dbReference>
<evidence type="ECO:0000256" key="3">
    <source>
        <dbReference type="ARBA" id="ARBA00017959"/>
    </source>
</evidence>
<comment type="function">
    <text evidence="11">Catalyzes the attachment of alanine to tRNA(Ala) in a two-step reaction: alanine is first activated by ATP to form Ala-AMP and then transferred to the acceptor end of tRNA(Ala). Also edits incorrectly charged tRNA(Ala) via its editing domain.</text>
</comment>
<dbReference type="SMART" id="SM00863">
    <property type="entry name" value="tRNA_SAD"/>
    <property type="match status" value="1"/>
</dbReference>
<evidence type="ECO:0000256" key="8">
    <source>
        <dbReference type="ARBA" id="ARBA00022884"/>
    </source>
</evidence>
<feature type="binding site" evidence="11">
    <location>
        <position position="724"/>
    </location>
    <ligand>
        <name>Zn(2+)</name>
        <dbReference type="ChEBI" id="CHEBI:29105"/>
    </ligand>
</feature>
<dbReference type="PANTHER" id="PTHR11777:SF9">
    <property type="entry name" value="ALANINE--TRNA LIGASE, CYTOPLASMIC"/>
    <property type="match status" value="1"/>
</dbReference>
<protein>
    <recommendedName>
        <fullName evidence="3">Alanine--tRNA ligase</fullName>
        <ecNumber evidence="2">6.1.1.7</ecNumber>
    </recommendedName>
</protein>
<keyword evidence="4 11" id="KW-0820">tRNA-binding</keyword>
<keyword evidence="11" id="KW-0862">Zinc</keyword>
<dbReference type="InterPro" id="IPR050058">
    <property type="entry name" value="Ala-tRNA_ligase"/>
</dbReference>
<dbReference type="Pfam" id="PF07973">
    <property type="entry name" value="tRNA_SAD"/>
    <property type="match status" value="1"/>
</dbReference>
<comment type="subunit">
    <text evidence="11">Monomer.</text>
</comment>
<comment type="domain">
    <text evidence="11">Consists of three domains; the N-terminal catalytic domain, the editing domain and the C-terminal C-Ala domain. The editing domain removes incorrectly charged amino acids, while the C-Ala domain, along with tRNA(Ala), serves as a bridge to cooperatively bring together the editing and aminoacylation centers thus stimulating deacylation of misacylated tRNAs.</text>
</comment>
<keyword evidence="9 11" id="KW-0648">Protein biosynthesis</keyword>
<dbReference type="InterPro" id="IPR018163">
    <property type="entry name" value="Thr/Ala-tRNA-synth_IIc_edit"/>
</dbReference>
<dbReference type="GO" id="GO:0016874">
    <property type="term" value="F:ligase activity"/>
    <property type="evidence" value="ECO:0007669"/>
    <property type="project" value="UniProtKB-KW"/>
</dbReference>
<evidence type="ECO:0000256" key="6">
    <source>
        <dbReference type="ARBA" id="ARBA00022741"/>
    </source>
</evidence>
<keyword evidence="10 11" id="KW-0030">Aminoacyl-tRNA synthetase</keyword>
<comment type="similarity">
    <text evidence="1">Belongs to the class-II aminoacyl-tRNA synthetase family. Alax-L subfamily.</text>
</comment>
<dbReference type="InterPro" id="IPR018164">
    <property type="entry name" value="Ala-tRNA-synth_IIc_N"/>
</dbReference>
<keyword evidence="14" id="KW-1185">Reference proteome</keyword>
<dbReference type="InterPro" id="IPR023033">
    <property type="entry name" value="Ala_tRNA_ligase_euk/bac"/>
</dbReference>
<dbReference type="InterPro" id="IPR003156">
    <property type="entry name" value="DHHA1_dom"/>
</dbReference>
<feature type="binding site" evidence="11">
    <location>
        <position position="728"/>
    </location>
    <ligand>
        <name>Zn(2+)</name>
        <dbReference type="ChEBI" id="CHEBI:29105"/>
    </ligand>
</feature>
<dbReference type="HAMAP" id="MF_00036_B">
    <property type="entry name" value="Ala_tRNA_synth_B"/>
    <property type="match status" value="1"/>
</dbReference>
<dbReference type="EMBL" id="JAKROA010000004">
    <property type="protein sequence ID" value="KAL5107540.1"/>
    <property type="molecule type" value="Genomic_DNA"/>
</dbReference>
<dbReference type="PRINTS" id="PR00980">
    <property type="entry name" value="TRNASYNTHALA"/>
</dbReference>
<dbReference type="Pfam" id="PF02272">
    <property type="entry name" value="DHHA1"/>
    <property type="match status" value="1"/>
</dbReference>
<dbReference type="SUPFAM" id="SSF50447">
    <property type="entry name" value="Translation proteins"/>
    <property type="match status" value="1"/>
</dbReference>
<feature type="domain" description="Alanyl-transfer RNA synthetases family profile" evidence="12">
    <location>
        <begin position="5"/>
        <end position="767"/>
    </location>
</feature>
<comment type="cofactor">
    <cofactor evidence="11">
        <name>Zn(2+)</name>
        <dbReference type="ChEBI" id="CHEBI:29105"/>
    </cofactor>
    <text evidence="11">Binds 1 zinc ion per subunit.</text>
</comment>
<dbReference type="SUPFAM" id="SSF55681">
    <property type="entry name" value="Class II aaRS and biotin synthetases"/>
    <property type="match status" value="1"/>
</dbReference>
<keyword evidence="6 11" id="KW-0547">Nucleotide-binding</keyword>
<dbReference type="Pfam" id="PF01411">
    <property type="entry name" value="tRNA-synt_2c"/>
    <property type="match status" value="1"/>
</dbReference>
<feature type="binding site" evidence="11">
    <location>
        <position position="610"/>
    </location>
    <ligand>
        <name>Zn(2+)</name>
        <dbReference type="ChEBI" id="CHEBI:29105"/>
    </ligand>
</feature>
<reference evidence="13 14" key="1">
    <citation type="journal article" date="2022" name="Front. Cell. Infect. Microbiol.">
        <title>The Genomes of Two Strains of Taenia crassiceps the Animal Model for the Study of Human Cysticercosis.</title>
        <authorList>
            <person name="Bobes R.J."/>
            <person name="Estrada K."/>
            <person name="Rios-Valencia D.G."/>
            <person name="Calderon-Gallegos A."/>
            <person name="de la Torre P."/>
            <person name="Carrero J.C."/>
            <person name="Sanchez-Flores A."/>
            <person name="Laclette J.P."/>
        </authorList>
    </citation>
    <scope>NUCLEOTIDE SEQUENCE [LARGE SCALE GENOMIC DNA]</scope>
    <source>
        <strain evidence="13">WFUcys</strain>
    </source>
</reference>